<organism evidence="2 3">
    <name type="scientific">Cylindrotheca closterium</name>
    <dbReference type="NCBI Taxonomy" id="2856"/>
    <lineage>
        <taxon>Eukaryota</taxon>
        <taxon>Sar</taxon>
        <taxon>Stramenopiles</taxon>
        <taxon>Ochrophyta</taxon>
        <taxon>Bacillariophyta</taxon>
        <taxon>Bacillariophyceae</taxon>
        <taxon>Bacillariophycidae</taxon>
        <taxon>Bacillariales</taxon>
        <taxon>Bacillariaceae</taxon>
        <taxon>Cylindrotheca</taxon>
    </lineage>
</organism>
<dbReference type="EMBL" id="CAKOGP040002191">
    <property type="protein sequence ID" value="CAJ1964500.1"/>
    <property type="molecule type" value="Genomic_DNA"/>
</dbReference>
<protein>
    <submittedName>
        <fullName evidence="2">Uncharacterized protein</fullName>
    </submittedName>
</protein>
<feature type="region of interest" description="Disordered" evidence="1">
    <location>
        <begin position="312"/>
        <end position="370"/>
    </location>
</feature>
<feature type="compositionally biased region" description="Polar residues" evidence="1">
    <location>
        <begin position="64"/>
        <end position="76"/>
    </location>
</feature>
<reference evidence="2" key="1">
    <citation type="submission" date="2023-08" db="EMBL/GenBank/DDBJ databases">
        <authorList>
            <person name="Audoor S."/>
            <person name="Bilcke G."/>
        </authorList>
    </citation>
    <scope>NUCLEOTIDE SEQUENCE</scope>
</reference>
<evidence type="ECO:0000313" key="2">
    <source>
        <dbReference type="EMBL" id="CAJ1964500.1"/>
    </source>
</evidence>
<comment type="caution">
    <text evidence="2">The sequence shown here is derived from an EMBL/GenBank/DDBJ whole genome shotgun (WGS) entry which is preliminary data.</text>
</comment>
<name>A0AAD2G7H8_9STRA</name>
<proteinExistence type="predicted"/>
<feature type="compositionally biased region" description="Basic and acidic residues" evidence="1">
    <location>
        <begin position="34"/>
        <end position="46"/>
    </location>
</feature>
<accession>A0AAD2G7H8</accession>
<feature type="compositionally biased region" description="Basic and acidic residues" evidence="1">
    <location>
        <begin position="155"/>
        <end position="175"/>
    </location>
</feature>
<gene>
    <name evidence="2" type="ORF">CYCCA115_LOCUS20660</name>
</gene>
<evidence type="ECO:0000313" key="3">
    <source>
        <dbReference type="Proteomes" id="UP001295423"/>
    </source>
</evidence>
<keyword evidence="3" id="KW-1185">Reference proteome</keyword>
<evidence type="ECO:0000256" key="1">
    <source>
        <dbReference type="SAM" id="MobiDB-lite"/>
    </source>
</evidence>
<dbReference type="AlphaFoldDB" id="A0AAD2G7H8"/>
<dbReference type="Proteomes" id="UP001295423">
    <property type="component" value="Unassembled WGS sequence"/>
</dbReference>
<feature type="compositionally biased region" description="Gly residues" evidence="1">
    <location>
        <begin position="53"/>
        <end position="63"/>
    </location>
</feature>
<sequence length="502" mass="56889">MGSKRSKSTPLTVEESLSGEYQEQFGVQQPSMRSYDDRDHGARSYDQDAIGAHRGGASRGGGSYQSFQQGDYSYSGSYLDGDQPPEEQYYQDQYLSEHGSQCYTDDGEPYYGEDQGQFEQHEQYYGGKNGYNDQKQSPPYEAGYHQGHPDGYPHQYDDERYPEEYDGYQHGHPEAYDEYQIGHPDDYNPEYREAKSQDYRGHRQADHYDEYDDGYDRGHGQQRRDWPQPEEEFSHFDDQEQSYVSYGQNNKRYSSYEARQNAEGHWEEASEIDGGGTISSKTLNTNLEGMKYIPPYDNNTYYGGEESAFDYSEGPELARSEPPEIPFHGASTLESPLHDDEGSQGSGSVWDGTDLRNRSLVDNPVSPLSQTQFTIGNRTEYSDESRSTRRPVSRFIQKTKKNVGCAGVTYGDGEFQVRAKRGKRGGGGSRSKSKRGESATILDIMFNVGHDLIVGTSKDRGGRRRKRDPAGKIVDGFKEMFNCGVDNDVDDDDDDDYGSYHS</sequence>
<feature type="compositionally biased region" description="Polar residues" evidence="1">
    <location>
        <begin position="19"/>
        <end position="32"/>
    </location>
</feature>
<feature type="region of interest" description="Disordered" evidence="1">
    <location>
        <begin position="1"/>
        <end position="236"/>
    </location>
</feature>
<feature type="compositionally biased region" description="Basic and acidic residues" evidence="1">
    <location>
        <begin position="183"/>
        <end position="236"/>
    </location>
</feature>